<evidence type="ECO:0000313" key="2">
    <source>
        <dbReference type="EMBL" id="ADI40479.1"/>
    </source>
</evidence>
<dbReference type="Pfam" id="PF08707">
    <property type="entry name" value="PriCT_2"/>
    <property type="match status" value="1"/>
</dbReference>
<gene>
    <name evidence="2" type="primary">U16</name>
</gene>
<dbReference type="AlphaFoldDB" id="D7P5P5"/>
<dbReference type="EMBL" id="GQ923583">
    <property type="protein sequence ID" value="ADI40479.1"/>
    <property type="molecule type" value="Genomic_DNA"/>
</dbReference>
<evidence type="ECO:0000259" key="1">
    <source>
        <dbReference type="Pfam" id="PF08707"/>
    </source>
</evidence>
<reference evidence="2" key="1">
    <citation type="journal article" date="2010" name="PLoS Pathog.">
        <title>Analysis of virion structural components reveals vestiges of the ancestral ichnovirus genome.</title>
        <authorList>
            <person name="Volkoff A.-N."/>
            <person name="Jouan V."/>
            <person name="Urbach S."/>
            <person name="Samain S."/>
            <person name="Bergoin M."/>
            <person name="Wincker P."/>
            <person name="Demettre E."/>
            <person name="Cousserans F."/>
            <person name="Provost B."/>
            <person name="Coulibaly F."/>
            <person name="Legeai F."/>
            <person name="Beliveau C."/>
            <person name="Cusson M."/>
            <person name="Gyapay G."/>
            <person name="Drezen J.-M."/>
        </authorList>
    </citation>
    <scope>NUCLEOTIDE SEQUENCE</scope>
</reference>
<sequence length="612" mass="70434">MVKSIEDFVFQGLSTKDQPSSHLFPRKCMVTRANTNGFDALDLFAASYKPQIGQYKCFQEKNGCAPEQGYPYRIVVDLDSSDEHLLQSLLYEIGKLLEKLLCQANTSDFKVMICIMRKQQTGRFHVHLLNVVTNDLTTYKNFLIMLHEKVQAVDKGAGVNYFMVFGAIKAYKLNVNPTTPAADQCYLPWKLCCAEPNEIDLNNFVDLPGFTGGSCDEYLEDIYNYFKKHFEPFSCKTLFHALSLHRRYNPDFDVVLPSCQDSLVRCAKRRANEDSDSEGKKKVRTGKSDPINRAKESFFENVLFKLPRNYYEEYDSWIGIGKIIAYVKQNYGLHLFHKFSAQSRNKYDAEKVTATYEGLLETIKVNQGEGEDEPAIRTTSALRTLLLGSNSIIDQIEHKMFYKWKGDTHAIVGAVNCCIQQMSPMLTFPHPLNANYLFAIEFSRSDGAYRISHDTFIQSFGGQRATIDAGVERHEHYERILECFIYLAIKYYNDNHRFLRMYTAHGILDSTPFKLKNHLHAKNNAEDMRSSQYSFYRRAVVQKLNKLKKRWFLAQANGATTVSRKNNKRLWSKLYAEFEFHRALQSARKCGRYPQSVLVKAVTRSGPPRTAL</sequence>
<organism evidence="2">
    <name type="scientific">Hyposoter didymator</name>
    <name type="common">Parasitoid wasp</name>
    <name type="synonym">Ichneumon didymator</name>
    <dbReference type="NCBI Taxonomy" id="260305"/>
    <lineage>
        <taxon>Eukaryota</taxon>
        <taxon>Metazoa</taxon>
        <taxon>Ecdysozoa</taxon>
        <taxon>Arthropoda</taxon>
        <taxon>Hexapoda</taxon>
        <taxon>Insecta</taxon>
        <taxon>Pterygota</taxon>
        <taxon>Neoptera</taxon>
        <taxon>Endopterygota</taxon>
        <taxon>Hymenoptera</taxon>
        <taxon>Apocrita</taxon>
        <taxon>Ichneumonoidea</taxon>
        <taxon>Ichneumonidae</taxon>
        <taxon>Campopleginae</taxon>
        <taxon>Dusona group</taxon>
        <taxon>Hyposoter</taxon>
    </lineage>
</organism>
<accession>D7P5P5</accession>
<proteinExistence type="predicted"/>
<name>D7P5P5_HYPDD</name>
<protein>
    <submittedName>
        <fullName evidence="2">Uncharacterized protein U16</fullName>
    </submittedName>
</protein>
<feature type="domain" description="Primase C-terminal 2" evidence="1">
    <location>
        <begin position="301"/>
        <end position="359"/>
    </location>
</feature>
<dbReference type="InterPro" id="IPR014819">
    <property type="entry name" value="PriCT_2"/>
</dbReference>
<dbReference type="GO" id="GO:0016817">
    <property type="term" value="F:hydrolase activity, acting on acid anhydrides"/>
    <property type="evidence" value="ECO:0007669"/>
    <property type="project" value="InterPro"/>
</dbReference>